<organism evidence="3 4">
    <name type="scientific">Silvibacterium dinghuense</name>
    <dbReference type="NCBI Taxonomy" id="1560006"/>
    <lineage>
        <taxon>Bacteria</taxon>
        <taxon>Pseudomonadati</taxon>
        <taxon>Acidobacteriota</taxon>
        <taxon>Terriglobia</taxon>
        <taxon>Terriglobales</taxon>
        <taxon>Acidobacteriaceae</taxon>
        <taxon>Silvibacterium</taxon>
    </lineage>
</organism>
<evidence type="ECO:0000313" key="4">
    <source>
        <dbReference type="Proteomes" id="UP000290253"/>
    </source>
</evidence>
<evidence type="ECO:0000259" key="2">
    <source>
        <dbReference type="PROSITE" id="PS51898"/>
    </source>
</evidence>
<dbReference type="RefSeq" id="WP_129210002.1">
    <property type="nucleotide sequence ID" value="NZ_BMGU01000002.1"/>
</dbReference>
<evidence type="ECO:0000256" key="1">
    <source>
        <dbReference type="ARBA" id="ARBA00023172"/>
    </source>
</evidence>
<sequence length="192" mass="21599">MRPFGKTKGSLTVIPIAEDLADELAAWRRISQEQYDKKKRKRGLPPSDPQAFLFPIPRGSFIDTGNYRNRVLRKLAERLGFPKLTFQVIRRTIATLAKDKGHIKDIQEMMRHSRVATTTDVYMQSLHEGVRSTVNSIYNELMDTGTLGKDGAGRRMDDAARESRAANPPRVRGVVLEFATKSRKGGAAKCLK</sequence>
<dbReference type="GO" id="GO:0006310">
    <property type="term" value="P:DNA recombination"/>
    <property type="evidence" value="ECO:0007669"/>
    <property type="project" value="UniProtKB-KW"/>
</dbReference>
<comment type="caution">
    <text evidence="3">The sequence shown here is derived from an EMBL/GenBank/DDBJ whole genome shotgun (WGS) entry which is preliminary data.</text>
</comment>
<dbReference type="InterPro" id="IPR002104">
    <property type="entry name" value="Integrase_catalytic"/>
</dbReference>
<keyword evidence="4" id="KW-1185">Reference proteome</keyword>
<gene>
    <name evidence="3" type="ORF">ESZ00_19160</name>
</gene>
<dbReference type="PROSITE" id="PS51898">
    <property type="entry name" value="TYR_RECOMBINASE"/>
    <property type="match status" value="1"/>
</dbReference>
<accession>A0A4Q1S9A1</accession>
<dbReference type="Pfam" id="PF00589">
    <property type="entry name" value="Phage_integrase"/>
    <property type="match status" value="1"/>
</dbReference>
<dbReference type="Gene3D" id="1.10.443.10">
    <property type="entry name" value="Intergrase catalytic core"/>
    <property type="match status" value="1"/>
</dbReference>
<dbReference type="EMBL" id="SDMK01000005">
    <property type="protein sequence ID" value="RXS93459.1"/>
    <property type="molecule type" value="Genomic_DNA"/>
</dbReference>
<proteinExistence type="predicted"/>
<feature type="domain" description="Tyr recombinase" evidence="2">
    <location>
        <begin position="1"/>
        <end position="135"/>
    </location>
</feature>
<reference evidence="3 4" key="1">
    <citation type="journal article" date="2016" name="Int. J. Syst. Evol. Microbiol.">
        <title>Acidipila dinghuensis sp. nov., an acidobacterium isolated from forest soil.</title>
        <authorList>
            <person name="Jiang Y.W."/>
            <person name="Wang J."/>
            <person name="Chen M.H."/>
            <person name="Lv Y.Y."/>
            <person name="Qiu L.H."/>
        </authorList>
    </citation>
    <scope>NUCLEOTIDE SEQUENCE [LARGE SCALE GENOMIC DNA]</scope>
    <source>
        <strain evidence="3 4">DHOF10</strain>
    </source>
</reference>
<keyword evidence="1" id="KW-0233">DNA recombination</keyword>
<dbReference type="GO" id="GO:0003677">
    <property type="term" value="F:DNA binding"/>
    <property type="evidence" value="ECO:0007669"/>
    <property type="project" value="InterPro"/>
</dbReference>
<name>A0A4Q1S9A1_9BACT</name>
<evidence type="ECO:0000313" key="3">
    <source>
        <dbReference type="EMBL" id="RXS93459.1"/>
    </source>
</evidence>
<dbReference type="Proteomes" id="UP000290253">
    <property type="component" value="Unassembled WGS sequence"/>
</dbReference>
<dbReference type="OrthoDB" id="102940at2"/>
<dbReference type="InterPro" id="IPR011010">
    <property type="entry name" value="DNA_brk_join_enz"/>
</dbReference>
<dbReference type="GO" id="GO:0015074">
    <property type="term" value="P:DNA integration"/>
    <property type="evidence" value="ECO:0007669"/>
    <property type="project" value="InterPro"/>
</dbReference>
<dbReference type="InterPro" id="IPR013762">
    <property type="entry name" value="Integrase-like_cat_sf"/>
</dbReference>
<dbReference type="SUPFAM" id="SSF56349">
    <property type="entry name" value="DNA breaking-rejoining enzymes"/>
    <property type="match status" value="1"/>
</dbReference>
<dbReference type="AlphaFoldDB" id="A0A4Q1S9A1"/>
<protein>
    <recommendedName>
        <fullName evidence="2">Tyr recombinase domain-containing protein</fullName>
    </recommendedName>
</protein>